<keyword evidence="6" id="KW-0560">Oxidoreductase</keyword>
<keyword evidence="5" id="KW-0521">NADP</keyword>
<keyword evidence="4" id="KW-0288">FMN</keyword>
<evidence type="ECO:0000256" key="5">
    <source>
        <dbReference type="ARBA" id="ARBA00022857"/>
    </source>
</evidence>
<name>A0A7X2ZCT5_9BACL</name>
<feature type="domain" description="Nitroreductase" evidence="8">
    <location>
        <begin position="13"/>
        <end position="201"/>
    </location>
</feature>
<dbReference type="SUPFAM" id="SSF55469">
    <property type="entry name" value="FMN-dependent nitroreductase-like"/>
    <property type="match status" value="1"/>
</dbReference>
<dbReference type="PANTHER" id="PTHR23026">
    <property type="entry name" value="NADPH NITROREDUCTASE"/>
    <property type="match status" value="1"/>
</dbReference>
<organism evidence="9 10">
    <name type="scientific">Paenibacillus validus</name>
    <dbReference type="NCBI Taxonomy" id="44253"/>
    <lineage>
        <taxon>Bacteria</taxon>
        <taxon>Bacillati</taxon>
        <taxon>Bacillota</taxon>
        <taxon>Bacilli</taxon>
        <taxon>Bacillales</taxon>
        <taxon>Paenibacillaceae</taxon>
        <taxon>Paenibacillus</taxon>
    </lineage>
</organism>
<evidence type="ECO:0000256" key="4">
    <source>
        <dbReference type="ARBA" id="ARBA00022643"/>
    </source>
</evidence>
<keyword evidence="10" id="KW-1185">Reference proteome</keyword>
<comment type="similarity">
    <text evidence="2">Belongs to the nitroreductase family.</text>
</comment>
<protein>
    <submittedName>
        <fullName evidence="9">NAD(P)H-dependent oxidoreductase</fullName>
    </submittedName>
</protein>
<evidence type="ECO:0000313" key="10">
    <source>
        <dbReference type="Proteomes" id="UP000450917"/>
    </source>
</evidence>
<gene>
    <name evidence="9" type="ORF">GNP93_14385</name>
</gene>
<dbReference type="RefSeq" id="WP_155614915.1">
    <property type="nucleotide sequence ID" value="NZ_WNZX01000011.1"/>
</dbReference>
<keyword evidence="3" id="KW-0285">Flavoprotein</keyword>
<dbReference type="AlphaFoldDB" id="A0A7X2ZCT5"/>
<accession>A0A7X2ZCT5</accession>
<dbReference type="InterPro" id="IPR050627">
    <property type="entry name" value="Nitroreductase/BluB"/>
</dbReference>
<dbReference type="Pfam" id="PF00881">
    <property type="entry name" value="Nitroreductase"/>
    <property type="match status" value="1"/>
</dbReference>
<dbReference type="InterPro" id="IPR029479">
    <property type="entry name" value="Nitroreductase"/>
</dbReference>
<dbReference type="InterPro" id="IPR033878">
    <property type="entry name" value="NfsB-like"/>
</dbReference>
<dbReference type="GO" id="GO:0046256">
    <property type="term" value="P:2,4,6-trinitrotoluene catabolic process"/>
    <property type="evidence" value="ECO:0007669"/>
    <property type="project" value="TreeGrafter"/>
</dbReference>
<dbReference type="Gene3D" id="3.40.109.10">
    <property type="entry name" value="NADH Oxidase"/>
    <property type="match status" value="1"/>
</dbReference>
<evidence type="ECO:0000256" key="6">
    <source>
        <dbReference type="ARBA" id="ARBA00023002"/>
    </source>
</evidence>
<evidence type="ECO:0000256" key="1">
    <source>
        <dbReference type="ARBA" id="ARBA00001917"/>
    </source>
</evidence>
<keyword evidence="7" id="KW-0520">NAD</keyword>
<dbReference type="InterPro" id="IPR000415">
    <property type="entry name" value="Nitroreductase-like"/>
</dbReference>
<comment type="caution">
    <text evidence="9">The sequence shown here is derived from an EMBL/GenBank/DDBJ whole genome shotgun (WGS) entry which is preliminary data.</text>
</comment>
<evidence type="ECO:0000313" key="9">
    <source>
        <dbReference type="EMBL" id="MUG71858.1"/>
    </source>
</evidence>
<evidence type="ECO:0000259" key="8">
    <source>
        <dbReference type="Pfam" id="PF00881"/>
    </source>
</evidence>
<dbReference type="EMBL" id="WNZX01000011">
    <property type="protein sequence ID" value="MUG71858.1"/>
    <property type="molecule type" value="Genomic_DNA"/>
</dbReference>
<proteinExistence type="inferred from homology"/>
<dbReference type="GO" id="GO:0005829">
    <property type="term" value="C:cytosol"/>
    <property type="evidence" value="ECO:0007669"/>
    <property type="project" value="TreeGrafter"/>
</dbReference>
<evidence type="ECO:0000256" key="7">
    <source>
        <dbReference type="ARBA" id="ARBA00023027"/>
    </source>
</evidence>
<evidence type="ECO:0000256" key="3">
    <source>
        <dbReference type="ARBA" id="ARBA00022630"/>
    </source>
</evidence>
<comment type="cofactor">
    <cofactor evidence="1">
        <name>FMN</name>
        <dbReference type="ChEBI" id="CHEBI:58210"/>
    </cofactor>
</comment>
<dbReference type="PANTHER" id="PTHR23026:SF125">
    <property type="entry name" value="OXYGEN-INSENSITIVE NAD(P)H NITROREDUCTASE"/>
    <property type="match status" value="1"/>
</dbReference>
<dbReference type="GO" id="GO:0046857">
    <property type="term" value="F:oxidoreductase activity, acting on other nitrogenous compounds as donors, with NAD or NADP as acceptor"/>
    <property type="evidence" value="ECO:0007669"/>
    <property type="project" value="TreeGrafter"/>
</dbReference>
<sequence length="222" mass="25367">MSKERIRIIEAYRFRHACKEFDASRRIREEDFHFILETGRLSPSSFGFEPWSLVVLQNPQIRAKLLPVTWGGQKQIPTASHLVLLLARNASSLRPDAPYITSMLEDVRKIPPELVTGARDRYRKFLDSDFKLSGNDRAMFEWACRQSYIALGNMMTAAAQIGIDSCPIEGFDKEAVETLLRAEGVVTGDDFGLACMAAFGYRIREPRDKTRRPLDQVVRWVL</sequence>
<reference evidence="9 10" key="1">
    <citation type="submission" date="2019-11" db="EMBL/GenBank/DDBJ databases">
        <title>Draft genome sequences of five Paenibacillus species of dairy origin.</title>
        <authorList>
            <person name="Olajide A.M."/>
            <person name="Chen S."/>
            <person name="Lapointe G."/>
        </authorList>
    </citation>
    <scope>NUCLEOTIDE SEQUENCE [LARGE SCALE GENOMIC DNA]</scope>
    <source>
        <strain evidence="9 10">2CS3</strain>
    </source>
</reference>
<dbReference type="CDD" id="cd02149">
    <property type="entry name" value="NfsB-like"/>
    <property type="match status" value="1"/>
</dbReference>
<dbReference type="Proteomes" id="UP000450917">
    <property type="component" value="Unassembled WGS sequence"/>
</dbReference>
<evidence type="ECO:0000256" key="2">
    <source>
        <dbReference type="ARBA" id="ARBA00007118"/>
    </source>
</evidence>